<protein>
    <submittedName>
        <fullName evidence="3">FlgN protein</fullName>
    </submittedName>
</protein>
<feature type="coiled-coil region" evidence="1">
    <location>
        <begin position="53"/>
        <end position="112"/>
    </location>
</feature>
<evidence type="ECO:0000256" key="1">
    <source>
        <dbReference type="SAM" id="Coils"/>
    </source>
</evidence>
<dbReference type="EMBL" id="SJPP01000001">
    <property type="protein sequence ID" value="TWU11602.1"/>
    <property type="molecule type" value="Genomic_DNA"/>
</dbReference>
<proteinExistence type="predicted"/>
<dbReference type="GO" id="GO:0044780">
    <property type="term" value="P:bacterial-type flagellum assembly"/>
    <property type="evidence" value="ECO:0007669"/>
    <property type="project" value="InterPro"/>
</dbReference>
<dbReference type="InterPro" id="IPR036679">
    <property type="entry name" value="FlgN-like_sf"/>
</dbReference>
<organism evidence="3 4">
    <name type="scientific">Symmachiella macrocystis</name>
    <dbReference type="NCBI Taxonomy" id="2527985"/>
    <lineage>
        <taxon>Bacteria</taxon>
        <taxon>Pseudomonadati</taxon>
        <taxon>Planctomycetota</taxon>
        <taxon>Planctomycetia</taxon>
        <taxon>Planctomycetales</taxon>
        <taxon>Planctomycetaceae</taxon>
        <taxon>Symmachiella</taxon>
    </lineage>
</organism>
<gene>
    <name evidence="3" type="ORF">CA54_04100</name>
</gene>
<evidence type="ECO:0000313" key="3">
    <source>
        <dbReference type="EMBL" id="TWU11602.1"/>
    </source>
</evidence>
<sequence length="162" mass="18475">MNDRLLEATTLFMTQLEVVQGELSALMAEKRTAMTQIQGHDLARISADESVLITRLQKLLRERNRILEFAQERDLPSQSLLHLVKAIAQETRDELIARIEQAQQTAAQLRHESWVHWIISHRSFNHYTELIDLIAHCGQQSPTYHEGDDESHTGGALLDASI</sequence>
<dbReference type="Gene3D" id="1.20.58.300">
    <property type="entry name" value="FlgN-like"/>
    <property type="match status" value="1"/>
</dbReference>
<dbReference type="Proteomes" id="UP000320735">
    <property type="component" value="Unassembled WGS sequence"/>
</dbReference>
<name>A0A5C6BIS6_9PLAN</name>
<dbReference type="RefSeq" id="WP_146369188.1">
    <property type="nucleotide sequence ID" value="NZ_SJPP01000001.1"/>
</dbReference>
<comment type="caution">
    <text evidence="3">The sequence shown here is derived from an EMBL/GenBank/DDBJ whole genome shotgun (WGS) entry which is preliminary data.</text>
</comment>
<accession>A0A5C6BIS6</accession>
<dbReference type="SUPFAM" id="SSF140566">
    <property type="entry name" value="FlgN-like"/>
    <property type="match status" value="1"/>
</dbReference>
<dbReference type="AlphaFoldDB" id="A0A5C6BIS6"/>
<evidence type="ECO:0000313" key="4">
    <source>
        <dbReference type="Proteomes" id="UP000320735"/>
    </source>
</evidence>
<evidence type="ECO:0000256" key="2">
    <source>
        <dbReference type="SAM" id="MobiDB-lite"/>
    </source>
</evidence>
<reference evidence="3 4" key="1">
    <citation type="submission" date="2019-02" db="EMBL/GenBank/DDBJ databases">
        <title>Deep-cultivation of Planctomycetes and their phenomic and genomic characterization uncovers novel biology.</title>
        <authorList>
            <person name="Wiegand S."/>
            <person name="Jogler M."/>
            <person name="Boedeker C."/>
            <person name="Pinto D."/>
            <person name="Vollmers J."/>
            <person name="Rivas-Marin E."/>
            <person name="Kohn T."/>
            <person name="Peeters S.H."/>
            <person name="Heuer A."/>
            <person name="Rast P."/>
            <person name="Oberbeckmann S."/>
            <person name="Bunk B."/>
            <person name="Jeske O."/>
            <person name="Meyerdierks A."/>
            <person name="Storesund J.E."/>
            <person name="Kallscheuer N."/>
            <person name="Luecker S."/>
            <person name="Lage O.M."/>
            <person name="Pohl T."/>
            <person name="Merkel B.J."/>
            <person name="Hornburger P."/>
            <person name="Mueller R.-W."/>
            <person name="Bruemmer F."/>
            <person name="Labrenz M."/>
            <person name="Spormann A.M."/>
            <person name="Op Den Camp H."/>
            <person name="Overmann J."/>
            <person name="Amann R."/>
            <person name="Jetten M.S.M."/>
            <person name="Mascher T."/>
            <person name="Medema M.H."/>
            <person name="Devos D.P."/>
            <person name="Kaster A.-K."/>
            <person name="Ovreas L."/>
            <person name="Rohde M."/>
            <person name="Galperin M.Y."/>
            <person name="Jogler C."/>
        </authorList>
    </citation>
    <scope>NUCLEOTIDE SEQUENCE [LARGE SCALE GENOMIC DNA]</scope>
    <source>
        <strain evidence="3 4">CA54</strain>
    </source>
</reference>
<keyword evidence="4" id="KW-1185">Reference proteome</keyword>
<feature type="region of interest" description="Disordered" evidence="2">
    <location>
        <begin position="142"/>
        <end position="162"/>
    </location>
</feature>
<dbReference type="OrthoDB" id="212991at2"/>
<keyword evidence="1" id="KW-0175">Coiled coil</keyword>